<dbReference type="GO" id="GO:0051321">
    <property type="term" value="P:meiotic cell cycle"/>
    <property type="evidence" value="ECO:0007669"/>
    <property type="project" value="TreeGrafter"/>
</dbReference>
<evidence type="ECO:0000256" key="2">
    <source>
        <dbReference type="ARBA" id="ARBA00022490"/>
    </source>
</evidence>
<protein>
    <recommendedName>
        <fullName evidence="5">Spindle pole body component</fullName>
    </recommendedName>
</protein>
<keyword evidence="4 5" id="KW-0206">Cytoskeleton</keyword>
<evidence type="ECO:0000256" key="6">
    <source>
        <dbReference type="SAM" id="MobiDB-lite"/>
    </source>
</evidence>
<proteinExistence type="inferred from homology"/>
<dbReference type="AlphaFoldDB" id="A0A423WH51"/>
<evidence type="ECO:0000313" key="11">
    <source>
        <dbReference type="Proteomes" id="UP000284375"/>
    </source>
</evidence>
<dbReference type="InterPro" id="IPR059169">
    <property type="entry name" value="GCP5_N_ext"/>
</dbReference>
<dbReference type="Pfam" id="PF17681">
    <property type="entry name" value="GCP_N_terminal"/>
    <property type="match status" value="1"/>
</dbReference>
<keyword evidence="3 5" id="KW-0493">Microtubule</keyword>
<evidence type="ECO:0000256" key="3">
    <source>
        <dbReference type="ARBA" id="ARBA00022701"/>
    </source>
</evidence>
<feature type="domain" description="Gamma tubulin complex component protein N-terminal" evidence="9">
    <location>
        <begin position="234"/>
        <end position="543"/>
    </location>
</feature>
<dbReference type="Pfam" id="PF14609">
    <property type="entry name" value="GCP5-Mod21_N"/>
    <property type="match status" value="1"/>
</dbReference>
<accession>A0A423WH51</accession>
<dbReference type="STRING" id="252740.A0A423WH51"/>
<dbReference type="GO" id="GO:0051011">
    <property type="term" value="F:microtubule minus-end binding"/>
    <property type="evidence" value="ECO:0007669"/>
    <property type="project" value="TreeGrafter"/>
</dbReference>
<comment type="subcellular location">
    <subcellularLocation>
        <location evidence="5">Cytoplasm</location>
        <location evidence="5">Cytoskeleton</location>
        <location evidence="5">Microtubule organizing center</location>
    </subcellularLocation>
</comment>
<comment type="caution">
    <text evidence="10">The sequence shown here is derived from an EMBL/GenBank/DDBJ whole genome shotgun (WGS) entry which is preliminary data.</text>
</comment>
<dbReference type="Gene3D" id="1.20.120.1900">
    <property type="entry name" value="Gamma-tubulin complex, C-terminal domain"/>
    <property type="match status" value="1"/>
</dbReference>
<organism evidence="10 11">
    <name type="scientific">Cytospora chrysosperma</name>
    <name type="common">Cytospora canker fungus</name>
    <name type="synonym">Sphaeria chrysosperma</name>
    <dbReference type="NCBI Taxonomy" id="252740"/>
    <lineage>
        <taxon>Eukaryota</taxon>
        <taxon>Fungi</taxon>
        <taxon>Dikarya</taxon>
        <taxon>Ascomycota</taxon>
        <taxon>Pezizomycotina</taxon>
        <taxon>Sordariomycetes</taxon>
        <taxon>Sordariomycetidae</taxon>
        <taxon>Diaporthales</taxon>
        <taxon>Cytosporaceae</taxon>
        <taxon>Cytospora</taxon>
    </lineage>
</organism>
<evidence type="ECO:0000256" key="4">
    <source>
        <dbReference type="ARBA" id="ARBA00023212"/>
    </source>
</evidence>
<keyword evidence="11" id="KW-1185">Reference proteome</keyword>
<dbReference type="GO" id="GO:0000930">
    <property type="term" value="C:gamma-tubulin complex"/>
    <property type="evidence" value="ECO:0007669"/>
    <property type="project" value="TreeGrafter"/>
</dbReference>
<evidence type="ECO:0000259" key="7">
    <source>
        <dbReference type="Pfam" id="PF04130"/>
    </source>
</evidence>
<feature type="domain" description="Gamma tubulin complex component C-terminal" evidence="7">
    <location>
        <begin position="550"/>
        <end position="908"/>
    </location>
</feature>
<evidence type="ECO:0000259" key="9">
    <source>
        <dbReference type="Pfam" id="PF17681"/>
    </source>
</evidence>
<dbReference type="GO" id="GO:0031122">
    <property type="term" value="P:cytoplasmic microtubule organization"/>
    <property type="evidence" value="ECO:0007669"/>
    <property type="project" value="TreeGrafter"/>
</dbReference>
<dbReference type="GO" id="GO:0005874">
    <property type="term" value="C:microtubule"/>
    <property type="evidence" value="ECO:0007669"/>
    <property type="project" value="UniProtKB-KW"/>
</dbReference>
<dbReference type="InterPro" id="IPR040457">
    <property type="entry name" value="GCP_C"/>
</dbReference>
<dbReference type="InterPro" id="IPR032797">
    <property type="entry name" value="Mod21_N"/>
</dbReference>
<feature type="region of interest" description="Disordered" evidence="6">
    <location>
        <begin position="157"/>
        <end position="189"/>
    </location>
</feature>
<keyword evidence="2 5" id="KW-0963">Cytoplasm</keyword>
<dbReference type="GO" id="GO:0007020">
    <property type="term" value="P:microtubule nucleation"/>
    <property type="evidence" value="ECO:0007669"/>
    <property type="project" value="InterPro"/>
</dbReference>
<dbReference type="GO" id="GO:0000922">
    <property type="term" value="C:spindle pole"/>
    <property type="evidence" value="ECO:0007669"/>
    <property type="project" value="InterPro"/>
</dbReference>
<sequence>MAFLAELADLTDELVTVVTSTSLTSQPRIFNAYRESAFRTIRNRNYLRTNQFAVHEQLRGLVERFSVVGRDVLSDALDTRLDALSAHSTKWTPEMLHLLLELSDRPVQKTKLDTLERTRPLGEDSGPRLRWEDIAIEDGWTEDRGLWRNVDFADSSEDEFLQDSPSRASAESEDTSISSATQGQRTAKDLVLPPNHEISALENIEASQAWRHAALPRDESGRPLKIPIPELQIIRDVLFMLNGLKSDLFGPDCTPVAKYQLLGVSWDTYRALINSFAECGRTVLPLRKFCETQQGIPLVQAFQDSVCQCLRAFDQQIASIQKRFVGIRTDTLVSLIALQNELKPRLNPLTGLGNVVRQLQEERYAHAFRCLELLYDATCIAQLSGDQDTYNYLGTIFFDCFRVYIRPIRRWMEAGELTPGDKTFFVAESATSVPLNQTWSDRFKLRRSQEGQLHAPAFLQPALKKVFNTGKSVVVLKQLGRFQSLGDHSDTPTPEPPLDFESVCGPAELVLVPFSELFSDAFDVWIQSKYYSTSSNLQTILFESCGLWTSLDGLQHLYFMSDGSIAEIFTSAIFANLDALVTTWTDRFTLTELAQEAWSQCPCLETYRLSASVDPEHVHRDHSTARSSVRNSIPGVRLSYKLPWPVRLVITKESIAGYQSIFTFLLQLRRAVTILPALSITGPDAPDDTDERSAYYGLRARLLWFVLTIQTYLVTLVLAPEIARMRSDLEGAEDVDAMIEIHSGFTRRVAEEACLGAKLEPIRECVLDVLDLAIELEGARRADDERRAEEAARLSIRFQNHQHHPFGTPRRPPGGDRLRGLYVSPMEKEREEENTILFGSDAEGGGDGEDGVHGSAETTAGLVQHQQHQHQQRRRRRQTSYAGTLLGIRADFDRNLRFIAGGLRGVARASTDAAASKWDILAEMLEMGLRDNGR</sequence>
<dbReference type="Pfam" id="PF04130">
    <property type="entry name" value="GCP_C_terminal"/>
    <property type="match status" value="1"/>
</dbReference>
<dbReference type="GO" id="GO:0005816">
    <property type="term" value="C:spindle pole body"/>
    <property type="evidence" value="ECO:0007669"/>
    <property type="project" value="UniProtKB-ARBA"/>
</dbReference>
<dbReference type="OrthoDB" id="66546at2759"/>
<dbReference type="EMBL" id="LJZO01000004">
    <property type="protein sequence ID" value="ROW02696.1"/>
    <property type="molecule type" value="Genomic_DNA"/>
</dbReference>
<feature type="domain" description="Gamma-Tubulin ring complex non-core subunit mod21 N-terminal" evidence="8">
    <location>
        <begin position="67"/>
        <end position="158"/>
    </location>
</feature>
<evidence type="ECO:0000256" key="5">
    <source>
        <dbReference type="RuleBase" id="RU363050"/>
    </source>
</evidence>
<dbReference type="GO" id="GO:0043015">
    <property type="term" value="F:gamma-tubulin binding"/>
    <property type="evidence" value="ECO:0007669"/>
    <property type="project" value="InterPro"/>
</dbReference>
<evidence type="ECO:0000313" key="10">
    <source>
        <dbReference type="EMBL" id="ROW02696.1"/>
    </source>
</evidence>
<reference evidence="10 11" key="1">
    <citation type="submission" date="2015-09" db="EMBL/GenBank/DDBJ databases">
        <title>Host preference determinants of Valsa canker pathogens revealed by comparative genomics.</title>
        <authorList>
            <person name="Yin Z."/>
            <person name="Huang L."/>
        </authorList>
    </citation>
    <scope>NUCLEOTIDE SEQUENCE [LARGE SCALE GENOMIC DNA]</scope>
    <source>
        <strain evidence="10 11">YSFL</strain>
    </source>
</reference>
<evidence type="ECO:0000256" key="1">
    <source>
        <dbReference type="ARBA" id="ARBA00010337"/>
    </source>
</evidence>
<dbReference type="InterPro" id="IPR042241">
    <property type="entry name" value="GCP_C_sf"/>
</dbReference>
<dbReference type="PANTHER" id="PTHR19302:SF33">
    <property type="entry name" value="GAMMA-TUBULIN COMPLEX COMPONENT 5"/>
    <property type="match status" value="1"/>
</dbReference>
<comment type="similarity">
    <text evidence="1 5">Belongs to the TUBGCP family.</text>
</comment>
<dbReference type="Proteomes" id="UP000284375">
    <property type="component" value="Unassembled WGS sequence"/>
</dbReference>
<evidence type="ECO:0000259" key="8">
    <source>
        <dbReference type="Pfam" id="PF14609"/>
    </source>
</evidence>
<name>A0A423WH51_CYTCH</name>
<dbReference type="GO" id="GO:0000278">
    <property type="term" value="P:mitotic cell cycle"/>
    <property type="evidence" value="ECO:0007669"/>
    <property type="project" value="TreeGrafter"/>
</dbReference>
<feature type="compositionally biased region" description="Polar residues" evidence="6">
    <location>
        <begin position="163"/>
        <end position="185"/>
    </location>
</feature>
<gene>
    <name evidence="10" type="ORF">VSDG_01931</name>
</gene>
<dbReference type="InterPro" id="IPR041470">
    <property type="entry name" value="GCP_N"/>
</dbReference>
<dbReference type="GO" id="GO:0051225">
    <property type="term" value="P:spindle assembly"/>
    <property type="evidence" value="ECO:0007669"/>
    <property type="project" value="TreeGrafter"/>
</dbReference>
<dbReference type="CDD" id="cd22572">
    <property type="entry name" value="GCP5_NTD"/>
    <property type="match status" value="1"/>
</dbReference>
<dbReference type="PANTHER" id="PTHR19302">
    <property type="entry name" value="GAMMA TUBULIN COMPLEX PROTEIN"/>
    <property type="match status" value="1"/>
</dbReference>
<dbReference type="InterPro" id="IPR007259">
    <property type="entry name" value="GCP"/>
</dbReference>